<evidence type="ECO:0000256" key="1">
    <source>
        <dbReference type="SAM" id="MobiDB-lite"/>
    </source>
</evidence>
<dbReference type="InterPro" id="IPR050587">
    <property type="entry name" value="GNT1/Glycosyltrans_8"/>
</dbReference>
<feature type="compositionally biased region" description="Basic and acidic residues" evidence="1">
    <location>
        <begin position="54"/>
        <end position="69"/>
    </location>
</feature>
<feature type="region of interest" description="Disordered" evidence="1">
    <location>
        <begin position="462"/>
        <end position="481"/>
    </location>
</feature>
<dbReference type="Proteomes" id="UP001530400">
    <property type="component" value="Unassembled WGS sequence"/>
</dbReference>
<keyword evidence="2" id="KW-0812">Transmembrane</keyword>
<keyword evidence="4" id="KW-1185">Reference proteome</keyword>
<dbReference type="PANTHER" id="PTHR11183">
    <property type="entry name" value="GLYCOGENIN SUBFAMILY MEMBER"/>
    <property type="match status" value="1"/>
</dbReference>
<dbReference type="AlphaFoldDB" id="A0ABD3P9V6"/>
<comment type="caution">
    <text evidence="3">The sequence shown here is derived from an EMBL/GenBank/DDBJ whole genome shotgun (WGS) entry which is preliminary data.</text>
</comment>
<keyword evidence="2" id="KW-1133">Transmembrane helix</keyword>
<feature type="compositionally biased region" description="Polar residues" evidence="1">
    <location>
        <begin position="464"/>
        <end position="475"/>
    </location>
</feature>
<sequence>MATVSRSTPHRKRCRASTLQYTILLLAALLMASLWSITVQFHNNASTSSQQYTHEYKDKSKPQPRDAHTKQHQSSLRQSSSSLQSAATTTTIAYAVSLTSCGHTSTSSHGSGGHSSDPNLYQGAAVLAHSIHLSSVRNPNSGSVYDYKLIVFVHTDAVECSDVFSSLGYEILIRPTPFNVSDIQGQFLREHIGKSGCCGEKEYLKLYSYTLLEYPIVVHLDLDSLILRHLDDLFDAMLSSSDGNSNKLPVMFDEPLPQSNPIDAFFTRDYNMVNPGHKHVGVQGGFLVLRPSMEAFHNYVDIVLEGNFKQGNGWGGKGYGGYFGAQQIQGICSYYYDYLHPGTGVELNRCYYNAMTDAPRQEKTGKCRDGREECQDCRDVNVEDVKSVHFTLCSKPWKCPEWVGMEEKGKRICRKFHREWFRIREDLEMTRNGQFVNPGGGHRPEIFRGFCKSGHERAAERSHTSSVMAKDIQSSRSKRAQQSHAAIMSDRQSESRFRFFFLLCLGQAFLLLVVSFSFQFMVMHNMDLEHPPSLPLMNTAAAVNTNSMQHPSSSQQKQQDIKPTIAYTVTLTGCGKNDKRYSTADAMNLIHQGAAVLSHSIHLAHQNSKYNYQMYALVHPTAKECSVHLPELGYTVLVRNTPFDKSDIRGQYLREHIDKASCCGEKEFIKLYAYTLINHPVAVVLDLDSLVLQPLDVLFDAIIEGEDLQQSTIDRLPIHQNGTKIPKKIDAFYTKDYNMISNPGSHDVAGVQGGFLMVRPSEAIFDEYIDLVLEGNYIEGRGWGGKYGYFFGGAQVQGICAYYYSGLHPEEGVELNRCRVNSMVDSPYFEGGSTCRDGREGCEDCRETDLSSIMSSHFTICGKPWLCNGNTGPLCRKLHGEWFRIRREFEKSRTDGLGYVPELEGSFQPETFYGYCKGGGRYDPIKVE</sequence>
<evidence type="ECO:0000256" key="2">
    <source>
        <dbReference type="SAM" id="Phobius"/>
    </source>
</evidence>
<gene>
    <name evidence="3" type="ORF">ACHAWO_004428</name>
</gene>
<evidence type="ECO:0000313" key="4">
    <source>
        <dbReference type="Proteomes" id="UP001530400"/>
    </source>
</evidence>
<reference evidence="3 4" key="1">
    <citation type="submission" date="2024-10" db="EMBL/GenBank/DDBJ databases">
        <title>Updated reference genomes for cyclostephanoid diatoms.</title>
        <authorList>
            <person name="Roberts W.R."/>
            <person name="Alverson A.J."/>
        </authorList>
    </citation>
    <scope>NUCLEOTIDE SEQUENCE [LARGE SCALE GENOMIC DNA]</scope>
    <source>
        <strain evidence="3 4">AJA010-31</strain>
    </source>
</reference>
<protein>
    <submittedName>
        <fullName evidence="3">Uncharacterized protein</fullName>
    </submittedName>
</protein>
<feature type="region of interest" description="Disordered" evidence="1">
    <location>
        <begin position="48"/>
        <end position="84"/>
    </location>
</feature>
<organism evidence="3 4">
    <name type="scientific">Cyclotella atomus</name>
    <dbReference type="NCBI Taxonomy" id="382360"/>
    <lineage>
        <taxon>Eukaryota</taxon>
        <taxon>Sar</taxon>
        <taxon>Stramenopiles</taxon>
        <taxon>Ochrophyta</taxon>
        <taxon>Bacillariophyta</taxon>
        <taxon>Coscinodiscophyceae</taxon>
        <taxon>Thalassiosirophycidae</taxon>
        <taxon>Stephanodiscales</taxon>
        <taxon>Stephanodiscaceae</taxon>
        <taxon>Cyclotella</taxon>
    </lineage>
</organism>
<dbReference type="Gene3D" id="3.90.550.10">
    <property type="entry name" value="Spore Coat Polysaccharide Biosynthesis Protein SpsA, Chain A"/>
    <property type="match status" value="2"/>
</dbReference>
<dbReference type="EMBL" id="JALLPJ020000777">
    <property type="protein sequence ID" value="KAL3783195.1"/>
    <property type="molecule type" value="Genomic_DNA"/>
</dbReference>
<dbReference type="InterPro" id="IPR029044">
    <property type="entry name" value="Nucleotide-diphossugar_trans"/>
</dbReference>
<evidence type="ECO:0000313" key="3">
    <source>
        <dbReference type="EMBL" id="KAL3783195.1"/>
    </source>
</evidence>
<feature type="transmembrane region" description="Helical" evidence="2">
    <location>
        <begin position="21"/>
        <end position="41"/>
    </location>
</feature>
<dbReference type="SUPFAM" id="SSF53448">
    <property type="entry name" value="Nucleotide-diphospho-sugar transferases"/>
    <property type="match status" value="1"/>
</dbReference>
<feature type="compositionally biased region" description="Low complexity" evidence="1">
    <location>
        <begin position="72"/>
        <end position="84"/>
    </location>
</feature>
<name>A0ABD3P9V6_9STRA</name>
<accession>A0ABD3P9V6</accession>
<proteinExistence type="predicted"/>
<keyword evidence="2" id="KW-0472">Membrane</keyword>